<dbReference type="RefSeq" id="WP_274164861.1">
    <property type="nucleotide sequence ID" value="NZ_JAJUBC010000013.1"/>
</dbReference>
<keyword evidence="7" id="KW-0812">Transmembrane</keyword>
<comment type="caution">
    <text evidence="16">The sequence shown here is derived from an EMBL/GenBank/DDBJ whole genome shotgun (WGS) entry which is preliminary data.</text>
</comment>
<comment type="similarity">
    <text evidence="3">Belongs to the lipase chaperone family.</text>
</comment>
<keyword evidence="6" id="KW-0997">Cell inner membrane</keyword>
<protein>
    <recommendedName>
        <fullName evidence="4">Lipase chaperone</fullName>
    </recommendedName>
    <alternativeName>
        <fullName evidence="15">Lipase foldase</fullName>
    </alternativeName>
    <alternativeName>
        <fullName evidence="13">Lipase helper protein</fullName>
    </alternativeName>
    <alternativeName>
        <fullName evidence="14">Lipase modulator</fullName>
    </alternativeName>
</protein>
<evidence type="ECO:0000256" key="6">
    <source>
        <dbReference type="ARBA" id="ARBA00022519"/>
    </source>
</evidence>
<evidence type="ECO:0000256" key="5">
    <source>
        <dbReference type="ARBA" id="ARBA00022475"/>
    </source>
</evidence>
<evidence type="ECO:0000256" key="13">
    <source>
        <dbReference type="ARBA" id="ARBA00030948"/>
    </source>
</evidence>
<dbReference type="InterPro" id="IPR004961">
    <property type="entry name" value="Lipase_chaperone"/>
</dbReference>
<evidence type="ECO:0000256" key="4">
    <source>
        <dbReference type="ARBA" id="ARBA00019692"/>
    </source>
</evidence>
<evidence type="ECO:0000256" key="15">
    <source>
        <dbReference type="ARBA" id="ARBA00033028"/>
    </source>
</evidence>
<reference evidence="16" key="1">
    <citation type="submission" date="2021-12" db="EMBL/GenBank/DDBJ databases">
        <title>Enterovibrio ZSDZ35 sp. nov. and Enterovibrio ZSDZ42 sp. nov., isolated from coastal seawater in Qingdao.</title>
        <authorList>
            <person name="Zhang P."/>
        </authorList>
    </citation>
    <scope>NUCLEOTIDE SEQUENCE</scope>
    <source>
        <strain evidence="16">ZSDZ42</strain>
    </source>
</reference>
<keyword evidence="9" id="KW-1133">Transmembrane helix</keyword>
<keyword evidence="10" id="KW-0443">Lipid metabolism</keyword>
<evidence type="ECO:0000256" key="7">
    <source>
        <dbReference type="ARBA" id="ARBA00022692"/>
    </source>
</evidence>
<dbReference type="Pfam" id="PF03280">
    <property type="entry name" value="Lipase_chap"/>
    <property type="match status" value="1"/>
</dbReference>
<dbReference type="Proteomes" id="UP001149400">
    <property type="component" value="Unassembled WGS sequence"/>
</dbReference>
<evidence type="ECO:0000256" key="12">
    <source>
        <dbReference type="ARBA" id="ARBA00023186"/>
    </source>
</evidence>
<evidence type="ECO:0000256" key="9">
    <source>
        <dbReference type="ARBA" id="ARBA00022989"/>
    </source>
</evidence>
<keyword evidence="5" id="KW-1003">Cell membrane</keyword>
<sequence>MRISFTTYKILLLLVAGVIFAVFVSVYSKDENEEQSQVRSHQGTDVDISSDRDTFEYFLSTLGEQNLAQLNESYTDFADTMSFGERQKILFEKYQAYRQSLALITPPQSLSGIDYLQYIHHQSLSMQSEHFSEEEQKRLFYEQNLTREMAIKRLEIELLGLDEDSYQAQWQSELDQLTPDMKESYQNAALIGQLSTALSLDDKTKSERIRDLVGEEAASRLEALETQEAAFKQTFQQYLAQRSEILQKATLSKDEQDQALATLKHSHFDLEDFRRVEALETLSEQSQ</sequence>
<dbReference type="EMBL" id="JAJUBC010000013">
    <property type="protein sequence ID" value="MDD1794020.1"/>
    <property type="molecule type" value="Genomic_DNA"/>
</dbReference>
<organism evidence="16 17">
    <name type="scientific">Enterovibrio gelatinilyticus</name>
    <dbReference type="NCBI Taxonomy" id="2899819"/>
    <lineage>
        <taxon>Bacteria</taxon>
        <taxon>Pseudomonadati</taxon>
        <taxon>Pseudomonadota</taxon>
        <taxon>Gammaproteobacteria</taxon>
        <taxon>Vibrionales</taxon>
        <taxon>Vibrionaceae</taxon>
        <taxon>Enterovibrio</taxon>
    </lineage>
</organism>
<keyword evidence="17" id="KW-1185">Reference proteome</keyword>
<evidence type="ECO:0000256" key="3">
    <source>
        <dbReference type="ARBA" id="ARBA00010358"/>
    </source>
</evidence>
<evidence type="ECO:0000256" key="1">
    <source>
        <dbReference type="ARBA" id="ARBA00003280"/>
    </source>
</evidence>
<comment type="function">
    <text evidence="1">May be involved in the folding of the extracellular lipase during its passage through the periplasm.</text>
</comment>
<evidence type="ECO:0000256" key="8">
    <source>
        <dbReference type="ARBA" id="ARBA00022963"/>
    </source>
</evidence>
<evidence type="ECO:0000256" key="2">
    <source>
        <dbReference type="ARBA" id="ARBA00004383"/>
    </source>
</evidence>
<keyword evidence="12" id="KW-0143">Chaperone</keyword>
<comment type="subcellular location">
    <subcellularLocation>
        <location evidence="2">Cell inner membrane</location>
        <topology evidence="2">Single-pass membrane protein</topology>
        <orientation evidence="2">Periplasmic side</orientation>
    </subcellularLocation>
</comment>
<gene>
    <name evidence="16" type="ORF">LRP50_12835</name>
</gene>
<name>A0ABT5R2D1_9GAMM</name>
<keyword evidence="8" id="KW-0442">Lipid degradation</keyword>
<dbReference type="SUPFAM" id="SSF158855">
    <property type="entry name" value="Lipase chaperone-like"/>
    <property type="match status" value="1"/>
</dbReference>
<proteinExistence type="inferred from homology"/>
<accession>A0ABT5R2D1</accession>
<keyword evidence="11" id="KW-0472">Membrane</keyword>
<evidence type="ECO:0000313" key="16">
    <source>
        <dbReference type="EMBL" id="MDD1794020.1"/>
    </source>
</evidence>
<evidence type="ECO:0000256" key="10">
    <source>
        <dbReference type="ARBA" id="ARBA00023098"/>
    </source>
</evidence>
<evidence type="ECO:0000256" key="14">
    <source>
        <dbReference type="ARBA" id="ARBA00031542"/>
    </source>
</evidence>
<evidence type="ECO:0000313" key="17">
    <source>
        <dbReference type="Proteomes" id="UP001149400"/>
    </source>
</evidence>
<evidence type="ECO:0000256" key="11">
    <source>
        <dbReference type="ARBA" id="ARBA00023136"/>
    </source>
</evidence>